<dbReference type="PANTHER" id="PTHR36299:SF2">
    <property type="entry name" value="DUF4773 DOMAIN-CONTAINING PROTEIN"/>
    <property type="match status" value="1"/>
</dbReference>
<dbReference type="Proteomes" id="UP001634394">
    <property type="component" value="Unassembled WGS sequence"/>
</dbReference>
<protein>
    <recommendedName>
        <fullName evidence="2">DUF4773 domain-containing protein</fullName>
    </recommendedName>
</protein>
<evidence type="ECO:0000256" key="1">
    <source>
        <dbReference type="SAM" id="SignalP"/>
    </source>
</evidence>
<organism evidence="3 4">
    <name type="scientific">Sinanodonta woodiana</name>
    <name type="common">Chinese pond mussel</name>
    <name type="synonym">Anodonta woodiana</name>
    <dbReference type="NCBI Taxonomy" id="1069815"/>
    <lineage>
        <taxon>Eukaryota</taxon>
        <taxon>Metazoa</taxon>
        <taxon>Spiralia</taxon>
        <taxon>Lophotrochozoa</taxon>
        <taxon>Mollusca</taxon>
        <taxon>Bivalvia</taxon>
        <taxon>Autobranchia</taxon>
        <taxon>Heteroconchia</taxon>
        <taxon>Palaeoheterodonta</taxon>
        <taxon>Unionida</taxon>
        <taxon>Unionoidea</taxon>
        <taxon>Unionidae</taxon>
        <taxon>Unioninae</taxon>
        <taxon>Sinanodonta</taxon>
    </lineage>
</organism>
<feature type="signal peptide" evidence="1">
    <location>
        <begin position="1"/>
        <end position="19"/>
    </location>
</feature>
<feature type="domain" description="DUF4773" evidence="2">
    <location>
        <begin position="96"/>
        <end position="192"/>
    </location>
</feature>
<gene>
    <name evidence="3" type="ORF">ACJMK2_024504</name>
</gene>
<name>A0ABD3XFZ8_SINWO</name>
<proteinExistence type="predicted"/>
<dbReference type="AlphaFoldDB" id="A0ABD3XFZ8"/>
<sequence>MAKISIFIMLAGVWLGVTAGRFVQDETKFRIEDDENIALHGEGLIGESDVDLDKALLEAILRGDISLEELLGEEIVQDLETKIVDGSLMDSSWTRCLTINTNILGIHVNTQVCVTIEWLSTNMGIRVTIQVGSYRYVKEISVSNPPSLCYGIPGVKLLKVCVQFYNINIANKSGCVRLKISFLSWNIGCFDFVHMGKEHGLSQHPHIAGQVIDKSETAKKPSSVKIFQE</sequence>
<evidence type="ECO:0000313" key="4">
    <source>
        <dbReference type="Proteomes" id="UP001634394"/>
    </source>
</evidence>
<keyword evidence="1" id="KW-0732">Signal</keyword>
<dbReference type="EMBL" id="JBJQND010000002">
    <property type="protein sequence ID" value="KAL3884358.1"/>
    <property type="molecule type" value="Genomic_DNA"/>
</dbReference>
<reference evidence="3 4" key="1">
    <citation type="submission" date="2024-11" db="EMBL/GenBank/DDBJ databases">
        <title>Chromosome-level genome assembly of the freshwater bivalve Anodonta woodiana.</title>
        <authorList>
            <person name="Chen X."/>
        </authorList>
    </citation>
    <scope>NUCLEOTIDE SEQUENCE [LARGE SCALE GENOMIC DNA]</scope>
    <source>
        <strain evidence="3">MN2024</strain>
        <tissue evidence="3">Gills</tissue>
    </source>
</reference>
<dbReference type="PANTHER" id="PTHR36299">
    <property type="entry name" value="AGAP008005-PA"/>
    <property type="match status" value="1"/>
</dbReference>
<accession>A0ABD3XFZ8</accession>
<feature type="chain" id="PRO_5044820472" description="DUF4773 domain-containing protein" evidence="1">
    <location>
        <begin position="20"/>
        <end position="229"/>
    </location>
</feature>
<dbReference type="Pfam" id="PF15998">
    <property type="entry name" value="DUF4773"/>
    <property type="match status" value="1"/>
</dbReference>
<dbReference type="InterPro" id="IPR031941">
    <property type="entry name" value="DUF4773"/>
</dbReference>
<keyword evidence="4" id="KW-1185">Reference proteome</keyword>
<comment type="caution">
    <text evidence="3">The sequence shown here is derived from an EMBL/GenBank/DDBJ whole genome shotgun (WGS) entry which is preliminary data.</text>
</comment>
<evidence type="ECO:0000259" key="2">
    <source>
        <dbReference type="Pfam" id="PF15998"/>
    </source>
</evidence>
<evidence type="ECO:0000313" key="3">
    <source>
        <dbReference type="EMBL" id="KAL3884358.1"/>
    </source>
</evidence>